<accession>A0AAW1JZG3</accession>
<comment type="caution">
    <text evidence="2">The sequence shown here is derived from an EMBL/GenBank/DDBJ whole genome shotgun (WGS) entry which is preliminary data.</text>
</comment>
<evidence type="ECO:0000313" key="3">
    <source>
        <dbReference type="Proteomes" id="UP001458880"/>
    </source>
</evidence>
<gene>
    <name evidence="2" type="ORF">QE152_g25947</name>
</gene>
<sequence>MARVSTNPHQPIVESDGARPKNSRNRKVEIVVRVSTNPRQPKVEPNGARPKKSRNRKVEITARVSTNSSQPKVEPNGNGARLKKLRNTTKMKIMARVSTNPHQPIVESDGARPKNSRNRKVEIVVRLNSPRTYAFTICLDSYRKSRIRRKTHTTIRGGDDDDRTPNTSSHTRYRHTTIRGGDDDDRTPNTSSHTRYRLHLISGEIMPVHFPIITRREKTVTELHGPYPTLPNRSRRSVGAFNRKSPMKTTRRDRTSVELEQK</sequence>
<evidence type="ECO:0000256" key="1">
    <source>
        <dbReference type="SAM" id="MobiDB-lite"/>
    </source>
</evidence>
<name>A0AAW1JZG3_POPJA</name>
<reference evidence="2 3" key="1">
    <citation type="journal article" date="2024" name="BMC Genomics">
        <title>De novo assembly and annotation of Popillia japonica's genome with initial clues to its potential as an invasive pest.</title>
        <authorList>
            <person name="Cucini C."/>
            <person name="Boschi S."/>
            <person name="Funari R."/>
            <person name="Cardaioli E."/>
            <person name="Iannotti N."/>
            <person name="Marturano G."/>
            <person name="Paoli F."/>
            <person name="Bruttini M."/>
            <person name="Carapelli A."/>
            <person name="Frati F."/>
            <person name="Nardi F."/>
        </authorList>
    </citation>
    <scope>NUCLEOTIDE SEQUENCE [LARGE SCALE GENOMIC DNA]</scope>
    <source>
        <strain evidence="2">DMR45628</strain>
    </source>
</reference>
<evidence type="ECO:0000313" key="2">
    <source>
        <dbReference type="EMBL" id="KAK9710546.1"/>
    </source>
</evidence>
<organism evidence="2 3">
    <name type="scientific">Popillia japonica</name>
    <name type="common">Japanese beetle</name>
    <dbReference type="NCBI Taxonomy" id="7064"/>
    <lineage>
        <taxon>Eukaryota</taxon>
        <taxon>Metazoa</taxon>
        <taxon>Ecdysozoa</taxon>
        <taxon>Arthropoda</taxon>
        <taxon>Hexapoda</taxon>
        <taxon>Insecta</taxon>
        <taxon>Pterygota</taxon>
        <taxon>Neoptera</taxon>
        <taxon>Endopterygota</taxon>
        <taxon>Coleoptera</taxon>
        <taxon>Polyphaga</taxon>
        <taxon>Scarabaeiformia</taxon>
        <taxon>Scarabaeidae</taxon>
        <taxon>Rutelinae</taxon>
        <taxon>Popillia</taxon>
    </lineage>
</organism>
<protein>
    <submittedName>
        <fullName evidence="2">Uncharacterized protein</fullName>
    </submittedName>
</protein>
<dbReference type="EMBL" id="JASPKY010000291">
    <property type="protein sequence ID" value="KAK9710546.1"/>
    <property type="molecule type" value="Genomic_DNA"/>
</dbReference>
<dbReference type="AlphaFoldDB" id="A0AAW1JZG3"/>
<feature type="region of interest" description="Disordered" evidence="1">
    <location>
        <begin position="150"/>
        <end position="195"/>
    </location>
</feature>
<feature type="compositionally biased region" description="Basic and acidic residues" evidence="1">
    <location>
        <begin position="250"/>
        <end position="262"/>
    </location>
</feature>
<feature type="region of interest" description="Disordered" evidence="1">
    <location>
        <begin position="1"/>
        <end position="56"/>
    </location>
</feature>
<keyword evidence="3" id="KW-1185">Reference proteome</keyword>
<proteinExistence type="predicted"/>
<dbReference type="Proteomes" id="UP001458880">
    <property type="component" value="Unassembled WGS sequence"/>
</dbReference>
<feature type="region of interest" description="Disordered" evidence="1">
    <location>
        <begin position="225"/>
        <end position="262"/>
    </location>
</feature>